<dbReference type="PANTHER" id="PTHR30055:SF243">
    <property type="entry name" value="HTH-TYPE TRANSCRIPTIONAL REGULATOR RV1816"/>
    <property type="match status" value="1"/>
</dbReference>
<dbReference type="InterPro" id="IPR050109">
    <property type="entry name" value="HTH-type_TetR-like_transc_reg"/>
</dbReference>
<evidence type="ECO:0000256" key="3">
    <source>
        <dbReference type="ARBA" id="ARBA00023163"/>
    </source>
</evidence>
<feature type="domain" description="HTH tetR-type" evidence="6">
    <location>
        <begin position="40"/>
        <end position="100"/>
    </location>
</feature>
<dbReference type="PANTHER" id="PTHR30055">
    <property type="entry name" value="HTH-TYPE TRANSCRIPTIONAL REGULATOR RUTR"/>
    <property type="match status" value="1"/>
</dbReference>
<evidence type="ECO:0000256" key="1">
    <source>
        <dbReference type="ARBA" id="ARBA00023015"/>
    </source>
</evidence>
<dbReference type="InterPro" id="IPR009057">
    <property type="entry name" value="Homeodomain-like_sf"/>
</dbReference>
<dbReference type="EMBL" id="JAMTCJ010000004">
    <property type="protein sequence ID" value="MCP2178069.1"/>
    <property type="molecule type" value="Genomic_DNA"/>
</dbReference>
<keyword evidence="2 4" id="KW-0238">DNA-binding</keyword>
<comment type="caution">
    <text evidence="7">The sequence shown here is derived from an EMBL/GenBank/DDBJ whole genome shotgun (WGS) entry which is preliminary data.</text>
</comment>
<evidence type="ECO:0000256" key="4">
    <source>
        <dbReference type="PROSITE-ProRule" id="PRU00335"/>
    </source>
</evidence>
<evidence type="ECO:0000313" key="8">
    <source>
        <dbReference type="Proteomes" id="UP001206895"/>
    </source>
</evidence>
<dbReference type="InterPro" id="IPR025996">
    <property type="entry name" value="MT1864/Rv1816-like_C"/>
</dbReference>
<dbReference type="Gene3D" id="1.10.357.10">
    <property type="entry name" value="Tetracycline Repressor, domain 2"/>
    <property type="match status" value="1"/>
</dbReference>
<evidence type="ECO:0000256" key="5">
    <source>
        <dbReference type="SAM" id="MobiDB-lite"/>
    </source>
</evidence>
<reference evidence="7 8" key="1">
    <citation type="submission" date="2022-06" db="EMBL/GenBank/DDBJ databases">
        <title>Genomic Encyclopedia of Archaeal and Bacterial Type Strains, Phase II (KMG-II): from individual species to whole genera.</title>
        <authorList>
            <person name="Goeker M."/>
        </authorList>
    </citation>
    <scope>NUCLEOTIDE SEQUENCE [LARGE SCALE GENOMIC DNA]</scope>
    <source>
        <strain evidence="7 8">DSM 44693</strain>
    </source>
</reference>
<keyword evidence="1" id="KW-0805">Transcription regulation</keyword>
<proteinExistence type="predicted"/>
<dbReference type="Proteomes" id="UP001206895">
    <property type="component" value="Unassembled WGS sequence"/>
</dbReference>
<keyword evidence="3" id="KW-0804">Transcription</keyword>
<evidence type="ECO:0000259" key="6">
    <source>
        <dbReference type="PROSITE" id="PS50977"/>
    </source>
</evidence>
<accession>A0ABT1HJF3</accession>
<gene>
    <name evidence="7" type="ORF">LX13_003910</name>
</gene>
<evidence type="ECO:0000313" key="7">
    <source>
        <dbReference type="EMBL" id="MCP2178069.1"/>
    </source>
</evidence>
<dbReference type="SUPFAM" id="SSF48498">
    <property type="entry name" value="Tetracyclin repressor-like, C-terminal domain"/>
    <property type="match status" value="1"/>
</dbReference>
<dbReference type="Pfam" id="PF00440">
    <property type="entry name" value="TetR_N"/>
    <property type="match status" value="1"/>
</dbReference>
<keyword evidence="8" id="KW-1185">Reference proteome</keyword>
<organism evidence="7 8">
    <name type="scientific">Williamsia maris</name>
    <dbReference type="NCBI Taxonomy" id="72806"/>
    <lineage>
        <taxon>Bacteria</taxon>
        <taxon>Bacillati</taxon>
        <taxon>Actinomycetota</taxon>
        <taxon>Actinomycetes</taxon>
        <taxon>Mycobacteriales</taxon>
        <taxon>Nocardiaceae</taxon>
        <taxon>Williamsia</taxon>
    </lineage>
</organism>
<dbReference type="Pfam" id="PF13305">
    <property type="entry name" value="TetR_C_33"/>
    <property type="match status" value="1"/>
</dbReference>
<dbReference type="InterPro" id="IPR001647">
    <property type="entry name" value="HTH_TetR"/>
</dbReference>
<evidence type="ECO:0000256" key="2">
    <source>
        <dbReference type="ARBA" id="ARBA00023125"/>
    </source>
</evidence>
<feature type="DNA-binding region" description="H-T-H motif" evidence="4">
    <location>
        <begin position="63"/>
        <end position="82"/>
    </location>
</feature>
<name>A0ABT1HJF3_9NOCA</name>
<protein>
    <submittedName>
        <fullName evidence="7">Transcriptional regulator, TetR family</fullName>
    </submittedName>
</protein>
<dbReference type="SUPFAM" id="SSF46689">
    <property type="entry name" value="Homeodomain-like"/>
    <property type="match status" value="1"/>
</dbReference>
<sequence>MWVVCGIVNTVPIPTDEEQPDAVTTSRARPEPSRQQVRRAATIDEIKRRSREKLADAGHGGLSLRAVARDMRMSSAAIYRYFPNHSDLVTALCIDAYTALADTIDETRRSRGDNPTSDQIAAAFAAARAWAKAFPHDFALIFGTPVPGYHAPAEATGPAAARAVTTMAQMYAEAFTSGAAQPEPLPAVLDGEKGPLATYLMSMSETPISDDVLVHMHSAWASNLGFIYSELWGNLALLSTNVDAMYDHHLTNILRALGLTNPAPAQT</sequence>
<dbReference type="PROSITE" id="PS50977">
    <property type="entry name" value="HTH_TETR_2"/>
    <property type="match status" value="1"/>
</dbReference>
<feature type="region of interest" description="Disordered" evidence="5">
    <location>
        <begin position="14"/>
        <end position="38"/>
    </location>
</feature>
<dbReference type="InterPro" id="IPR036271">
    <property type="entry name" value="Tet_transcr_reg_TetR-rel_C_sf"/>
</dbReference>